<feature type="compositionally biased region" description="Acidic residues" evidence="1">
    <location>
        <begin position="168"/>
        <end position="179"/>
    </location>
</feature>
<gene>
    <name evidence="2" type="ORF">QYF62_14905</name>
</gene>
<accession>A0ABT8H4D9</accession>
<dbReference type="Proteomes" id="UP001172702">
    <property type="component" value="Unassembled WGS sequence"/>
</dbReference>
<evidence type="ECO:0000313" key="2">
    <source>
        <dbReference type="EMBL" id="MDN4507335.1"/>
    </source>
</evidence>
<feature type="region of interest" description="Disordered" evidence="1">
    <location>
        <begin position="134"/>
        <end position="189"/>
    </location>
</feature>
<proteinExistence type="predicted"/>
<evidence type="ECO:0000313" key="3">
    <source>
        <dbReference type="Proteomes" id="UP001172702"/>
    </source>
</evidence>
<dbReference type="RefSeq" id="WP_301163008.1">
    <property type="nucleotide sequence ID" value="NZ_JAUHTB010000022.1"/>
</dbReference>
<feature type="compositionally biased region" description="Low complexity" evidence="1">
    <location>
        <begin position="20"/>
        <end position="68"/>
    </location>
</feature>
<protein>
    <submittedName>
        <fullName evidence="2">Uncharacterized protein</fullName>
    </submittedName>
</protein>
<comment type="caution">
    <text evidence="2">The sequence shown here is derived from an EMBL/GenBank/DDBJ whole genome shotgun (WGS) entry which is preliminary data.</text>
</comment>
<dbReference type="EMBL" id="JAUHTB010000022">
    <property type="protein sequence ID" value="MDN4507335.1"/>
    <property type="molecule type" value="Genomic_DNA"/>
</dbReference>
<sequence>MVGAVLSTLVLVAGCGGEPATGEPTSTDTTTSSSSTRTTTSKSTTTTVERTPETETAATGAPAAATPAAAGPTLVECIYGGGAWTESGWFSDGSHGYHPQCAALRSEQMAKNPYRCPRTDHYVADLSECADPNGVPVPPEGQNAPAVDKPEETVDPVEPPVEPTVEPESGEAPEVDLCEAGDTSEACQE</sequence>
<organism evidence="2 3">
    <name type="scientific">Dietzia maris</name>
    <dbReference type="NCBI Taxonomy" id="37915"/>
    <lineage>
        <taxon>Bacteria</taxon>
        <taxon>Bacillati</taxon>
        <taxon>Actinomycetota</taxon>
        <taxon>Actinomycetes</taxon>
        <taxon>Mycobacteriales</taxon>
        <taxon>Dietziaceae</taxon>
        <taxon>Dietzia</taxon>
    </lineage>
</organism>
<name>A0ABT8H4D9_9ACTN</name>
<reference evidence="2 3" key="1">
    <citation type="submission" date="2023-07" db="EMBL/GenBank/DDBJ databases">
        <title>Strategy for survival of the halotoleranting strain Dietzia MX2 from the Yakshinskoe mineral salts deposit.</title>
        <authorList>
            <person name="Kharitonova M.A."/>
            <person name="Kupriyanova-Ashina F.G."/>
            <person name="Shakirov T.R."/>
            <person name="Vafina M.S."/>
            <person name="Ilinskaya O.N."/>
        </authorList>
    </citation>
    <scope>NUCLEOTIDE SEQUENCE [LARGE SCALE GENOMIC DNA]</scope>
    <source>
        <strain evidence="2 3">MX2</strain>
    </source>
</reference>
<evidence type="ECO:0000256" key="1">
    <source>
        <dbReference type="SAM" id="MobiDB-lite"/>
    </source>
</evidence>
<feature type="region of interest" description="Disordered" evidence="1">
    <location>
        <begin position="16"/>
        <end position="68"/>
    </location>
</feature>
<keyword evidence="3" id="KW-1185">Reference proteome</keyword>